<dbReference type="InParanoid" id="A0A672HZR3"/>
<dbReference type="SMART" id="SM00980">
    <property type="entry name" value="THAP"/>
    <property type="match status" value="1"/>
</dbReference>
<dbReference type="PANTHER" id="PTHR23080:SF144">
    <property type="entry name" value="SPINDLE AND KINETOCHORE ASSOCIATED COMPLEX SUBUNIT 3"/>
    <property type="match status" value="1"/>
</dbReference>
<evidence type="ECO:0000256" key="1">
    <source>
        <dbReference type="ARBA" id="ARBA00001968"/>
    </source>
</evidence>
<reference evidence="9" key="2">
    <citation type="submission" date="2025-08" db="UniProtKB">
        <authorList>
            <consortium name="Ensembl"/>
        </authorList>
    </citation>
    <scope>IDENTIFICATION</scope>
</reference>
<organism evidence="9 10">
    <name type="scientific">Salarias fasciatus</name>
    <name type="common">Jewelled blenny</name>
    <name type="synonym">Blennius fasciatus</name>
    <dbReference type="NCBI Taxonomy" id="181472"/>
    <lineage>
        <taxon>Eukaryota</taxon>
        <taxon>Metazoa</taxon>
        <taxon>Chordata</taxon>
        <taxon>Craniata</taxon>
        <taxon>Vertebrata</taxon>
        <taxon>Euteleostomi</taxon>
        <taxon>Actinopterygii</taxon>
        <taxon>Neopterygii</taxon>
        <taxon>Teleostei</taxon>
        <taxon>Neoteleostei</taxon>
        <taxon>Acanthomorphata</taxon>
        <taxon>Ovalentaria</taxon>
        <taxon>Blenniimorphae</taxon>
        <taxon>Blenniiformes</taxon>
        <taxon>Blennioidei</taxon>
        <taxon>Blenniidae</taxon>
        <taxon>Salariinae</taxon>
        <taxon>Salarias</taxon>
    </lineage>
</organism>
<keyword evidence="5 6" id="KW-0238">DNA-binding</keyword>
<accession>A0A672HZR3</accession>
<dbReference type="Pfam" id="PF05485">
    <property type="entry name" value="THAP"/>
    <property type="match status" value="1"/>
</dbReference>
<name>A0A672HZR3_SALFA</name>
<keyword evidence="2" id="KW-0479">Metal-binding</keyword>
<evidence type="ECO:0000256" key="7">
    <source>
        <dbReference type="SAM" id="MobiDB-lite"/>
    </source>
</evidence>
<reference evidence="9" key="3">
    <citation type="submission" date="2025-09" db="UniProtKB">
        <authorList>
            <consortium name="Ensembl"/>
        </authorList>
    </citation>
    <scope>IDENTIFICATION</scope>
</reference>
<sequence>MVGQYCCVKSCSSRSHDRSGNKVDHGIRFFSFPKWKKNEGPQVEDITRRRRIAWVAAVRRKDLTFRRIPGHMRVCSLHFQSGQPSYEMQETHPDWTPSLLLGHNEVKAHNKERFERQVRRTKSQRERTVEVAEDSEVHREEECIQEVRGRPQHQVGDWALQMEEGSQKQNDLEQEENRAPQEASAMAHPDDHCEEDCEMCQSRCDEINRLLEENRFLKQKLAQREMTEEFLRCDDNQVKFYTGLVNYDTLNVLLCHVVPFLPQGKRKLSPFQMVLITLMHLRLDLPLQHIAHLFGVHRGTVSAIVQETINVLHVRLAPLVHWPDRDSLQVSMPHQFVETFGKRVAAIIDCFEVFIKRPSNLLARAQTFSHYKHSHTLKYLIGITPQGVISFISKGWGGRTSDKKITENCGFLDQLLPGDLVLADRGFDIQESVGMMCAEVKTPAFTRGQRQLDAKDVEETRSLASLRIHVERVIGAVRNKYKILSSKIPIEMVLPCEGEEITFLDKVVVVCCALTNMCPSVVL</sequence>
<keyword evidence="10" id="KW-1185">Reference proteome</keyword>
<dbReference type="Ensembl" id="ENSSFAT00005036183.1">
    <property type="protein sequence ID" value="ENSSFAP00005034876.1"/>
    <property type="gene ID" value="ENSSFAG00005017681.1"/>
</dbReference>
<dbReference type="InterPro" id="IPR027806">
    <property type="entry name" value="HARBI1_dom"/>
</dbReference>
<dbReference type="OMA" id="HREEECI"/>
<evidence type="ECO:0000256" key="5">
    <source>
        <dbReference type="ARBA" id="ARBA00023125"/>
    </source>
</evidence>
<keyword evidence="3 6" id="KW-0863">Zinc-finger</keyword>
<dbReference type="AlphaFoldDB" id="A0A672HZR3"/>
<dbReference type="Pfam" id="PF13359">
    <property type="entry name" value="DDE_Tnp_4"/>
    <property type="match status" value="1"/>
</dbReference>
<feature type="region of interest" description="Disordered" evidence="7">
    <location>
        <begin position="164"/>
        <end position="189"/>
    </location>
</feature>
<keyword evidence="4" id="KW-0862">Zinc</keyword>
<dbReference type="GO" id="GO:0003677">
    <property type="term" value="F:DNA binding"/>
    <property type="evidence" value="ECO:0007669"/>
    <property type="project" value="UniProtKB-UniRule"/>
</dbReference>
<proteinExistence type="predicted"/>
<dbReference type="GO" id="GO:0008270">
    <property type="term" value="F:zinc ion binding"/>
    <property type="evidence" value="ECO:0007669"/>
    <property type="project" value="UniProtKB-KW"/>
</dbReference>
<feature type="domain" description="THAP-type" evidence="8">
    <location>
        <begin position="1"/>
        <end position="100"/>
    </location>
</feature>
<dbReference type="InterPro" id="IPR006612">
    <property type="entry name" value="THAP_Znf"/>
</dbReference>
<reference evidence="9" key="1">
    <citation type="submission" date="2019-06" db="EMBL/GenBank/DDBJ databases">
        <authorList>
            <consortium name="Wellcome Sanger Institute Data Sharing"/>
        </authorList>
    </citation>
    <scope>NUCLEOTIDE SEQUENCE [LARGE SCALE GENOMIC DNA]</scope>
</reference>
<protein>
    <recommendedName>
        <fullName evidence="8">THAP-type domain-containing protein</fullName>
    </recommendedName>
</protein>
<dbReference type="PANTHER" id="PTHR23080">
    <property type="entry name" value="THAP DOMAIN PROTEIN"/>
    <property type="match status" value="1"/>
</dbReference>
<dbReference type="InterPro" id="IPR027805">
    <property type="entry name" value="Transposase_HTH_dom"/>
</dbReference>
<evidence type="ECO:0000256" key="2">
    <source>
        <dbReference type="ARBA" id="ARBA00022723"/>
    </source>
</evidence>
<comment type="cofactor">
    <cofactor evidence="1">
        <name>a divalent metal cation</name>
        <dbReference type="ChEBI" id="CHEBI:60240"/>
    </cofactor>
</comment>
<evidence type="ECO:0000259" key="8">
    <source>
        <dbReference type="PROSITE" id="PS50950"/>
    </source>
</evidence>
<dbReference type="PROSITE" id="PS50950">
    <property type="entry name" value="ZF_THAP"/>
    <property type="match status" value="1"/>
</dbReference>
<evidence type="ECO:0000256" key="4">
    <source>
        <dbReference type="ARBA" id="ARBA00022833"/>
    </source>
</evidence>
<evidence type="ECO:0000313" key="10">
    <source>
        <dbReference type="Proteomes" id="UP000472267"/>
    </source>
</evidence>
<evidence type="ECO:0000256" key="6">
    <source>
        <dbReference type="PROSITE-ProRule" id="PRU00309"/>
    </source>
</evidence>
<dbReference type="Proteomes" id="UP000472267">
    <property type="component" value="Chromosome 2"/>
</dbReference>
<evidence type="ECO:0000256" key="3">
    <source>
        <dbReference type="ARBA" id="ARBA00022771"/>
    </source>
</evidence>
<dbReference type="SUPFAM" id="SSF57716">
    <property type="entry name" value="Glucocorticoid receptor-like (DNA-binding domain)"/>
    <property type="match status" value="1"/>
</dbReference>
<dbReference type="Pfam" id="PF13613">
    <property type="entry name" value="HTH_Tnp_4"/>
    <property type="match status" value="1"/>
</dbReference>
<evidence type="ECO:0000313" key="9">
    <source>
        <dbReference type="Ensembl" id="ENSSFAP00005034876.1"/>
    </source>
</evidence>